<evidence type="ECO:0000256" key="1">
    <source>
        <dbReference type="SAM" id="MobiDB-lite"/>
    </source>
</evidence>
<dbReference type="PANTHER" id="PTHR44579">
    <property type="entry name" value="OS01G0730500 PROTEIN"/>
    <property type="match status" value="1"/>
</dbReference>
<evidence type="ECO:0008006" key="5">
    <source>
        <dbReference type="Google" id="ProtNLM"/>
    </source>
</evidence>
<reference evidence="3" key="1">
    <citation type="submission" date="2021-05" db="EMBL/GenBank/DDBJ databases">
        <title>The genome of the haptophyte Pavlova lutheri (Diacronema luteri, Pavlovales) - a model for lipid biosynthesis in eukaryotic algae.</title>
        <authorList>
            <person name="Hulatt C.J."/>
            <person name="Posewitz M.C."/>
        </authorList>
    </citation>
    <scope>NUCLEOTIDE SEQUENCE</scope>
    <source>
        <strain evidence="3">NIVA-4/92</strain>
    </source>
</reference>
<feature type="signal peptide" evidence="2">
    <location>
        <begin position="1"/>
        <end position="22"/>
    </location>
</feature>
<comment type="caution">
    <text evidence="3">The sequence shown here is derived from an EMBL/GenBank/DDBJ whole genome shotgun (WGS) entry which is preliminary data.</text>
</comment>
<dbReference type="PANTHER" id="PTHR44579:SF2">
    <property type="entry name" value="OS01G0730500 PROTEIN"/>
    <property type="match status" value="1"/>
</dbReference>
<keyword evidence="2" id="KW-0732">Signal</keyword>
<organism evidence="3 4">
    <name type="scientific">Diacronema lutheri</name>
    <name type="common">Unicellular marine alga</name>
    <name type="synonym">Monochrysis lutheri</name>
    <dbReference type="NCBI Taxonomy" id="2081491"/>
    <lineage>
        <taxon>Eukaryota</taxon>
        <taxon>Haptista</taxon>
        <taxon>Haptophyta</taxon>
        <taxon>Pavlovophyceae</taxon>
        <taxon>Pavlovales</taxon>
        <taxon>Pavlovaceae</taxon>
        <taxon>Diacronema</taxon>
    </lineage>
</organism>
<dbReference type="OrthoDB" id="376357at2759"/>
<dbReference type="AlphaFoldDB" id="A0A8J5XQS4"/>
<dbReference type="Proteomes" id="UP000751190">
    <property type="component" value="Unassembled WGS sequence"/>
</dbReference>
<dbReference type="SUPFAM" id="SSF54862">
    <property type="entry name" value="4Fe-4S ferredoxins"/>
    <property type="match status" value="1"/>
</dbReference>
<protein>
    <recommendedName>
        <fullName evidence="5">4Fe-4S ferredoxin-type domain-containing protein</fullName>
    </recommendedName>
</protein>
<evidence type="ECO:0000313" key="4">
    <source>
        <dbReference type="Proteomes" id="UP000751190"/>
    </source>
</evidence>
<name>A0A8J5XQS4_DIALT</name>
<proteinExistence type="predicted"/>
<dbReference type="Gene3D" id="3.30.70.20">
    <property type="match status" value="1"/>
</dbReference>
<feature type="compositionally biased region" description="Low complexity" evidence="1">
    <location>
        <begin position="372"/>
        <end position="390"/>
    </location>
</feature>
<feature type="region of interest" description="Disordered" evidence="1">
    <location>
        <begin position="362"/>
        <end position="407"/>
    </location>
</feature>
<evidence type="ECO:0000313" key="3">
    <source>
        <dbReference type="EMBL" id="KAG8469963.1"/>
    </source>
</evidence>
<accession>A0A8J5XQS4</accession>
<feature type="chain" id="PRO_5035193284" description="4Fe-4S ferredoxin-type domain-containing protein" evidence="2">
    <location>
        <begin position="23"/>
        <end position="407"/>
    </location>
</feature>
<keyword evidence="4" id="KW-1185">Reference proteome</keyword>
<dbReference type="Pfam" id="PF13370">
    <property type="entry name" value="Fer4_13"/>
    <property type="match status" value="1"/>
</dbReference>
<evidence type="ECO:0000256" key="2">
    <source>
        <dbReference type="SAM" id="SignalP"/>
    </source>
</evidence>
<gene>
    <name evidence="3" type="ORF">KFE25_006418</name>
</gene>
<dbReference type="EMBL" id="JAGTXO010000002">
    <property type="protein sequence ID" value="KAG8469963.1"/>
    <property type="molecule type" value="Genomic_DNA"/>
</dbReference>
<sequence length="407" mass="42469">MRGQPALAAAALLALLAPQTGAHRGAVGARMDARACRCTPASATRPRAHALCAAAARGVGPDEDDAEAERLELGRRRMEEIFRQGETVDTSTDAVSATERLLQQLFPSSQFVGGGKLPTKFLFVDELVCIGCTHCRFVAPKTFMLEDDFGRARVYRQGGDSAEKIDEAIECCPVECIHQVSHTELVRLEAFREAQGDQLQGKFWKSRLVGSELGIPKVPNWWEPLLDSSQPAWAGLVTGPTSMSALGFLGPTEPPTPVELDMWGNPIEPPPTSDEAEAGAAAAAEAEAEAAAAAAAEAAAAAARNAALDAISAADVEVCDLVDCGDARTADLAAQLERALLLEHTALCDVVSCDDALRGRDGAAPPVDNRVDNGTPADGAPDGAPDGASGADEEAPDADGARREAAD</sequence>